<organism evidence="2 3">
    <name type="scientific">Symbiodinium pilosum</name>
    <name type="common">Dinoflagellate</name>
    <dbReference type="NCBI Taxonomy" id="2952"/>
    <lineage>
        <taxon>Eukaryota</taxon>
        <taxon>Sar</taxon>
        <taxon>Alveolata</taxon>
        <taxon>Dinophyceae</taxon>
        <taxon>Suessiales</taxon>
        <taxon>Symbiodiniaceae</taxon>
        <taxon>Symbiodinium</taxon>
    </lineage>
</organism>
<protein>
    <submittedName>
        <fullName evidence="2">Uncharacterized protein</fullName>
    </submittedName>
</protein>
<comment type="caution">
    <text evidence="2">The sequence shown here is derived from an EMBL/GenBank/DDBJ whole genome shotgun (WGS) entry which is preliminary data.</text>
</comment>
<feature type="compositionally biased region" description="Basic residues" evidence="1">
    <location>
        <begin position="1"/>
        <end position="14"/>
    </location>
</feature>
<feature type="non-terminal residue" evidence="2">
    <location>
        <position position="1"/>
    </location>
</feature>
<keyword evidence="3" id="KW-1185">Reference proteome</keyword>
<name>A0A812UEI0_SYMPI</name>
<evidence type="ECO:0000313" key="2">
    <source>
        <dbReference type="EMBL" id="CAE7563451.1"/>
    </source>
</evidence>
<feature type="non-terminal residue" evidence="2">
    <location>
        <position position="63"/>
    </location>
</feature>
<reference evidence="2" key="1">
    <citation type="submission" date="2021-02" db="EMBL/GenBank/DDBJ databases">
        <authorList>
            <person name="Dougan E. K."/>
            <person name="Rhodes N."/>
            <person name="Thang M."/>
            <person name="Chan C."/>
        </authorList>
    </citation>
    <scope>NUCLEOTIDE SEQUENCE</scope>
</reference>
<evidence type="ECO:0000313" key="3">
    <source>
        <dbReference type="Proteomes" id="UP000649617"/>
    </source>
</evidence>
<gene>
    <name evidence="2" type="ORF">SPIL2461_LOCUS15079</name>
</gene>
<proteinExistence type="predicted"/>
<evidence type="ECO:0000256" key="1">
    <source>
        <dbReference type="SAM" id="MobiDB-lite"/>
    </source>
</evidence>
<dbReference type="AlphaFoldDB" id="A0A812UEI0"/>
<accession>A0A812UEI0</accession>
<dbReference type="EMBL" id="CAJNIZ010036083">
    <property type="protein sequence ID" value="CAE7563451.1"/>
    <property type="molecule type" value="Genomic_DNA"/>
</dbReference>
<sequence>PRRQRQPRKQRWLRMNKPPSGAGQHLRSQQSSRSFLLFRQSQRKRCWSPTSASIVLTILPSSR</sequence>
<dbReference type="Proteomes" id="UP000649617">
    <property type="component" value="Unassembled WGS sequence"/>
</dbReference>
<feature type="region of interest" description="Disordered" evidence="1">
    <location>
        <begin position="1"/>
        <end position="32"/>
    </location>
</feature>